<dbReference type="EMBL" id="VJMH01000110">
    <property type="protein sequence ID" value="KAF0718898.1"/>
    <property type="molecule type" value="Genomic_DNA"/>
</dbReference>
<feature type="transmembrane region" description="Helical" evidence="14">
    <location>
        <begin position="208"/>
        <end position="228"/>
    </location>
</feature>
<feature type="transmembrane region" description="Helical" evidence="14">
    <location>
        <begin position="364"/>
        <end position="384"/>
    </location>
</feature>
<evidence type="ECO:0000313" key="18">
    <source>
        <dbReference type="EMBL" id="VFT77317.1"/>
    </source>
</evidence>
<evidence type="ECO:0000256" key="6">
    <source>
        <dbReference type="ARBA" id="ARBA00023136"/>
    </source>
</evidence>
<comment type="similarity">
    <text evidence="2">Belongs to the major facilitator superfamily. Sugar transporter (TC 2.A.1.1) family.</text>
</comment>
<dbReference type="InterPro" id="IPR036259">
    <property type="entry name" value="MFS_trans_sf"/>
</dbReference>
<comment type="catalytic activity">
    <reaction evidence="9">
        <text>D-xylose(out) = D-xylose(in)</text>
        <dbReference type="Rhea" id="RHEA:78427"/>
        <dbReference type="ChEBI" id="CHEBI:53455"/>
    </reaction>
    <physiologicalReaction direction="left-to-right" evidence="9">
        <dbReference type="Rhea" id="RHEA:78428"/>
    </physiologicalReaction>
</comment>
<comment type="subcellular location">
    <subcellularLocation>
        <location evidence="1">Membrane</location>
        <topology evidence="1">Multi-pass membrane protein</topology>
    </subcellularLocation>
</comment>
<evidence type="ECO:0000256" key="7">
    <source>
        <dbReference type="ARBA" id="ARBA00044637"/>
    </source>
</evidence>
<dbReference type="PROSITE" id="PS50850">
    <property type="entry name" value="MFS"/>
    <property type="match status" value="1"/>
</dbReference>
<comment type="catalytic activity">
    <reaction evidence="8">
        <text>D-glucose(out) = D-glucose(in)</text>
        <dbReference type="Rhea" id="RHEA:60376"/>
        <dbReference type="ChEBI" id="CHEBI:4167"/>
    </reaction>
    <physiologicalReaction direction="left-to-right" evidence="8">
        <dbReference type="Rhea" id="RHEA:60377"/>
    </physiologicalReaction>
</comment>
<gene>
    <name evidence="18" type="primary">Aste57867_91</name>
    <name evidence="19" type="synonym">Aste57867_1398</name>
    <name evidence="17" type="ORF">As57867_000091</name>
    <name evidence="16" type="ORF">As57867_001397</name>
    <name evidence="19" type="ORF">ASTE57867_1398</name>
    <name evidence="18" type="ORF">ASTE57867_91</name>
</gene>
<evidence type="ECO:0000256" key="4">
    <source>
        <dbReference type="ARBA" id="ARBA00022692"/>
    </source>
</evidence>
<feature type="domain" description="Major facilitator superfamily (MFS) profile" evidence="15">
    <location>
        <begin position="36"/>
        <end position="483"/>
    </location>
</feature>
<evidence type="ECO:0000313" key="19">
    <source>
        <dbReference type="EMBL" id="VFT78615.1"/>
    </source>
</evidence>
<reference evidence="18 20" key="1">
    <citation type="submission" date="2019-03" db="EMBL/GenBank/DDBJ databases">
        <authorList>
            <person name="Gaulin E."/>
            <person name="Dumas B."/>
        </authorList>
    </citation>
    <scope>NUCLEOTIDE SEQUENCE [LARGE SCALE GENOMIC DNA]</scope>
    <source>
        <strain evidence="18">CBS 568.67</strain>
    </source>
</reference>
<comment type="catalytic activity">
    <reaction evidence="12">
        <text>D-fructose(out) = D-fructose(in)</text>
        <dbReference type="Rhea" id="RHEA:60372"/>
        <dbReference type="ChEBI" id="CHEBI:37721"/>
    </reaction>
    <physiologicalReaction direction="left-to-right" evidence="12">
        <dbReference type="Rhea" id="RHEA:60373"/>
    </physiologicalReaction>
</comment>
<dbReference type="GO" id="GO:0016020">
    <property type="term" value="C:membrane"/>
    <property type="evidence" value="ECO:0007669"/>
    <property type="project" value="UniProtKB-SubCell"/>
</dbReference>
<comment type="catalytic activity">
    <reaction evidence="10">
        <text>D-mannose(out) = D-mannose(in)</text>
        <dbReference type="Rhea" id="RHEA:78391"/>
        <dbReference type="ChEBI" id="CHEBI:4208"/>
    </reaction>
    <physiologicalReaction direction="left-to-right" evidence="10">
        <dbReference type="Rhea" id="RHEA:78392"/>
    </physiologicalReaction>
</comment>
<feature type="transmembrane region" description="Helical" evidence="14">
    <location>
        <begin position="459"/>
        <end position="479"/>
    </location>
</feature>
<sequence>MKQPTYQESQLDTAEIVPDPILETTPLRVSMAFRRSVAAAFVGAVHFGWMMSEMSHLPFNNPKLCLLPRIPAGQCLFFPGHTNAEWTMQSTAWAVGGGVGALLSAYPADKFGRQRTLGFNGLVMVLGGVAQLFATDIYSFAIGRGLSGIASGIVVNVVINYLREIAPAQWRVFYFSLFQAVAAVTALGVTSLMYAIPKLPTSTWDFRPIFGGPIVIGLVQLVTMQRMIESPVWLLQHQQVNQAYAAMTELYHPGVDGHQHLATHFATVAASVARQMDDTKATIASKLTLLVSPTYRKQFGIALVLCTMQQLSGLGALIVFGPALFQSLGLVDLRLANTFVNFGRFQNNMVVAALGDRFYRRTSLVRGSVVMAIAGLGFTLCQVYPNDTTRYVLLICTLVFMMAYSFSAGSLAWLVSTELMPESLGATSGAVATAMTWTAQFFIGVIFQQIATPGHWGTQAFGIFPVVALIFATFVWFVVPETAKLTSDQVTALYCQRVDDDDANTKATASYKAIATPTTMPLEAVA</sequence>
<evidence type="ECO:0000256" key="1">
    <source>
        <dbReference type="ARBA" id="ARBA00004141"/>
    </source>
</evidence>
<name>A0A485K266_9STRA</name>
<dbReference type="PRINTS" id="PR00171">
    <property type="entry name" value="SUGRTRNSPORT"/>
</dbReference>
<evidence type="ECO:0000256" key="13">
    <source>
        <dbReference type="ARBA" id="ARBA00044780"/>
    </source>
</evidence>
<dbReference type="Proteomes" id="UP000332933">
    <property type="component" value="Unassembled WGS sequence"/>
</dbReference>
<dbReference type="InterPro" id="IPR005829">
    <property type="entry name" value="Sugar_transporter_CS"/>
</dbReference>
<evidence type="ECO:0000313" key="20">
    <source>
        <dbReference type="Proteomes" id="UP000332933"/>
    </source>
</evidence>
<comment type="subunit">
    <text evidence="3">Homodimer.</text>
</comment>
<evidence type="ECO:0000256" key="12">
    <source>
        <dbReference type="ARBA" id="ARBA00044710"/>
    </source>
</evidence>
<dbReference type="InterPro" id="IPR020846">
    <property type="entry name" value="MFS_dom"/>
</dbReference>
<evidence type="ECO:0000256" key="14">
    <source>
        <dbReference type="SAM" id="Phobius"/>
    </source>
</evidence>
<dbReference type="Gene3D" id="1.20.1250.20">
    <property type="entry name" value="MFS general substrate transporter like domains"/>
    <property type="match status" value="1"/>
</dbReference>
<dbReference type="OrthoDB" id="6133115at2759"/>
<evidence type="ECO:0000256" key="10">
    <source>
        <dbReference type="ARBA" id="ARBA00044662"/>
    </source>
</evidence>
<dbReference type="PANTHER" id="PTHR48022">
    <property type="entry name" value="PLASTIDIC GLUCOSE TRANSPORTER 4"/>
    <property type="match status" value="1"/>
</dbReference>
<dbReference type="GO" id="GO:0005351">
    <property type="term" value="F:carbohydrate:proton symporter activity"/>
    <property type="evidence" value="ECO:0007669"/>
    <property type="project" value="TreeGrafter"/>
</dbReference>
<evidence type="ECO:0000259" key="15">
    <source>
        <dbReference type="PROSITE" id="PS50850"/>
    </source>
</evidence>
<accession>A0A485K266</accession>
<dbReference type="EMBL" id="CAADRA010000110">
    <property type="protein sequence ID" value="VFT78615.1"/>
    <property type="molecule type" value="Genomic_DNA"/>
</dbReference>
<evidence type="ECO:0000256" key="9">
    <source>
        <dbReference type="ARBA" id="ARBA00044656"/>
    </source>
</evidence>
<reference evidence="16" key="2">
    <citation type="submission" date="2019-06" db="EMBL/GenBank/DDBJ databases">
        <title>Genomics analysis of Aphanomyces spp. identifies a new class of oomycete effector associated with host adaptation.</title>
        <authorList>
            <person name="Gaulin E."/>
        </authorList>
    </citation>
    <scope>NUCLEOTIDE SEQUENCE</scope>
    <source>
        <strain evidence="16">CBS 578.67</strain>
    </source>
</reference>
<dbReference type="InterPro" id="IPR050360">
    <property type="entry name" value="MFS_Sugar_Transporters"/>
</dbReference>
<dbReference type="SUPFAM" id="SSF103473">
    <property type="entry name" value="MFS general substrate transporter"/>
    <property type="match status" value="1"/>
</dbReference>
<keyword evidence="4 14" id="KW-0812">Transmembrane</keyword>
<evidence type="ECO:0000256" key="8">
    <source>
        <dbReference type="ARBA" id="ARBA00044648"/>
    </source>
</evidence>
<feature type="transmembrane region" description="Helical" evidence="14">
    <location>
        <begin position="117"/>
        <end position="134"/>
    </location>
</feature>
<feature type="transmembrane region" description="Helical" evidence="14">
    <location>
        <begin position="391"/>
        <end position="414"/>
    </location>
</feature>
<keyword evidence="6 14" id="KW-0472">Membrane</keyword>
<feature type="transmembrane region" description="Helical" evidence="14">
    <location>
        <begin position="174"/>
        <end position="196"/>
    </location>
</feature>
<feature type="transmembrane region" description="Helical" evidence="14">
    <location>
        <begin position="299"/>
        <end position="325"/>
    </location>
</feature>
<keyword evidence="20" id="KW-1185">Reference proteome</keyword>
<dbReference type="InterPro" id="IPR005828">
    <property type="entry name" value="MFS_sugar_transport-like"/>
</dbReference>
<dbReference type="PROSITE" id="PS00217">
    <property type="entry name" value="SUGAR_TRANSPORT_2"/>
    <property type="match status" value="1"/>
</dbReference>
<dbReference type="AlphaFoldDB" id="A0A485K266"/>
<proteinExistence type="inferred from homology"/>
<organism evidence="18 20">
    <name type="scientific">Aphanomyces stellatus</name>
    <dbReference type="NCBI Taxonomy" id="120398"/>
    <lineage>
        <taxon>Eukaryota</taxon>
        <taxon>Sar</taxon>
        <taxon>Stramenopiles</taxon>
        <taxon>Oomycota</taxon>
        <taxon>Saprolegniomycetes</taxon>
        <taxon>Saprolegniales</taxon>
        <taxon>Verrucalvaceae</taxon>
        <taxon>Aphanomyces</taxon>
    </lineage>
</organism>
<comment type="catalytic activity">
    <reaction evidence="7">
        <text>D-galactose(in) = D-galactose(out)</text>
        <dbReference type="Rhea" id="RHEA:34915"/>
        <dbReference type="ChEBI" id="CHEBI:4139"/>
    </reaction>
    <physiologicalReaction direction="right-to-left" evidence="7">
        <dbReference type="Rhea" id="RHEA:34917"/>
    </physiologicalReaction>
</comment>
<evidence type="ECO:0000313" key="17">
    <source>
        <dbReference type="EMBL" id="KAF0720666.1"/>
    </source>
</evidence>
<protein>
    <recommendedName>
        <fullName evidence="13">Hexose transporter 1</fullName>
    </recommendedName>
</protein>
<dbReference type="InterPro" id="IPR003663">
    <property type="entry name" value="Sugar/inositol_transpt"/>
</dbReference>
<dbReference type="PANTHER" id="PTHR48022:SF2">
    <property type="entry name" value="PLASTIDIC GLUCOSE TRANSPORTER 4"/>
    <property type="match status" value="1"/>
</dbReference>
<evidence type="ECO:0000256" key="3">
    <source>
        <dbReference type="ARBA" id="ARBA00011738"/>
    </source>
</evidence>
<dbReference type="EMBL" id="CAADRA010000004">
    <property type="protein sequence ID" value="VFT77317.1"/>
    <property type="molecule type" value="Genomic_DNA"/>
</dbReference>
<feature type="transmembrane region" description="Helical" evidence="14">
    <location>
        <begin position="426"/>
        <end position="447"/>
    </location>
</feature>
<dbReference type="EMBL" id="VJMH01000004">
    <property type="protein sequence ID" value="KAF0720666.1"/>
    <property type="molecule type" value="Genomic_DNA"/>
</dbReference>
<evidence type="ECO:0000256" key="2">
    <source>
        <dbReference type="ARBA" id="ARBA00010992"/>
    </source>
</evidence>
<dbReference type="Pfam" id="PF00083">
    <property type="entry name" value="Sugar_tr"/>
    <property type="match status" value="1"/>
</dbReference>
<feature type="transmembrane region" description="Helical" evidence="14">
    <location>
        <begin position="140"/>
        <end position="162"/>
    </location>
</feature>
<evidence type="ECO:0000313" key="16">
    <source>
        <dbReference type="EMBL" id="KAF0718898.1"/>
    </source>
</evidence>
<comment type="catalytic activity">
    <reaction evidence="11">
        <text>D-glucosamine(out) = D-glucosamine(in)</text>
        <dbReference type="Rhea" id="RHEA:78423"/>
        <dbReference type="ChEBI" id="CHEBI:58723"/>
    </reaction>
    <physiologicalReaction direction="left-to-right" evidence="11">
        <dbReference type="Rhea" id="RHEA:78424"/>
    </physiologicalReaction>
</comment>
<evidence type="ECO:0000256" key="11">
    <source>
        <dbReference type="ARBA" id="ARBA00044668"/>
    </source>
</evidence>
<keyword evidence="5 14" id="KW-1133">Transmembrane helix</keyword>
<evidence type="ECO:0000256" key="5">
    <source>
        <dbReference type="ARBA" id="ARBA00022989"/>
    </source>
</evidence>